<dbReference type="STRING" id="649333.SAMN04487989_10731"/>
<dbReference type="Proteomes" id="UP000198705">
    <property type="component" value="Unassembled WGS sequence"/>
</dbReference>
<feature type="domain" description="Glycosyltransferase 2-like" evidence="1">
    <location>
        <begin position="3"/>
        <end position="140"/>
    </location>
</feature>
<evidence type="ECO:0000313" key="2">
    <source>
        <dbReference type="EMBL" id="SFN95020.1"/>
    </source>
</evidence>
<name>A0A1I5D734_9FLAO</name>
<dbReference type="InterPro" id="IPR001173">
    <property type="entry name" value="Glyco_trans_2-like"/>
</dbReference>
<dbReference type="Pfam" id="PF00535">
    <property type="entry name" value="Glycos_transf_2"/>
    <property type="match status" value="1"/>
</dbReference>
<dbReference type="EMBL" id="FOVN01000007">
    <property type="protein sequence ID" value="SFN95020.1"/>
    <property type="molecule type" value="Genomic_DNA"/>
</dbReference>
<gene>
    <name evidence="2" type="ORF">SAMN04487989_10731</name>
</gene>
<proteinExistence type="predicted"/>
<dbReference type="GO" id="GO:0016758">
    <property type="term" value="F:hexosyltransferase activity"/>
    <property type="evidence" value="ECO:0007669"/>
    <property type="project" value="UniProtKB-ARBA"/>
</dbReference>
<dbReference type="CDD" id="cd00761">
    <property type="entry name" value="Glyco_tranf_GTA_type"/>
    <property type="match status" value="1"/>
</dbReference>
<protein>
    <submittedName>
        <fullName evidence="2">Glycosyltransferase involved in cell wall bisynthesis</fullName>
    </submittedName>
</protein>
<evidence type="ECO:0000259" key="1">
    <source>
        <dbReference type="Pfam" id="PF00535"/>
    </source>
</evidence>
<evidence type="ECO:0000313" key="3">
    <source>
        <dbReference type="Proteomes" id="UP000198705"/>
    </source>
</evidence>
<accession>A0A1I5D734</accession>
<organism evidence="2 3">
    <name type="scientific">Bizionia echini</name>
    <dbReference type="NCBI Taxonomy" id="649333"/>
    <lineage>
        <taxon>Bacteria</taxon>
        <taxon>Pseudomonadati</taxon>
        <taxon>Bacteroidota</taxon>
        <taxon>Flavobacteriia</taxon>
        <taxon>Flavobacteriales</taxon>
        <taxon>Flavobacteriaceae</taxon>
        <taxon>Bizionia</taxon>
    </lineage>
</organism>
<sequence>MLSILIPTYNYNITALVEEIHKQITPLNVPFEIRCYDDGSTNKFIINVNKSINTLAFTSYHVQTKNMGRSAIRNLLATDAKFDWLLFLDADVFPKNRDFITTYLDAIKPESEVIYGGILYTKEKPNQSHLLRWVYGHKREALPTKYRQENCYVTFLTLNFLIKKAVFSNVSFNENIPNLRHEDTLFSYNLKMKNILVEHIENPTYHLGLEESDHFFKKSLESVDALHLFLKQELIPKDYTKITRVFFKLKKLGLHYLLALVYKIFKGFFRKNLLSEKPSLFIFDLCRLSYLCNLYTK</sequence>
<dbReference type="RefSeq" id="WP_092209544.1">
    <property type="nucleotide sequence ID" value="NZ_FOVN01000007.1"/>
</dbReference>
<dbReference type="SUPFAM" id="SSF53448">
    <property type="entry name" value="Nucleotide-diphospho-sugar transferases"/>
    <property type="match status" value="1"/>
</dbReference>
<reference evidence="3" key="1">
    <citation type="submission" date="2016-10" db="EMBL/GenBank/DDBJ databases">
        <authorList>
            <person name="Varghese N."/>
            <person name="Submissions S."/>
        </authorList>
    </citation>
    <scope>NUCLEOTIDE SEQUENCE [LARGE SCALE GENOMIC DNA]</scope>
    <source>
        <strain evidence="3">DSM 23925</strain>
    </source>
</reference>
<keyword evidence="3" id="KW-1185">Reference proteome</keyword>
<dbReference type="PANTHER" id="PTHR22916">
    <property type="entry name" value="GLYCOSYLTRANSFERASE"/>
    <property type="match status" value="1"/>
</dbReference>
<dbReference type="Gene3D" id="3.90.550.10">
    <property type="entry name" value="Spore Coat Polysaccharide Biosynthesis Protein SpsA, Chain A"/>
    <property type="match status" value="1"/>
</dbReference>
<keyword evidence="2" id="KW-0808">Transferase</keyword>
<dbReference type="AlphaFoldDB" id="A0A1I5D734"/>
<dbReference type="InterPro" id="IPR029044">
    <property type="entry name" value="Nucleotide-diphossugar_trans"/>
</dbReference>
<dbReference type="OrthoDB" id="761861at2"/>